<dbReference type="Pfam" id="PF01075">
    <property type="entry name" value="Glyco_transf_9"/>
    <property type="match status" value="1"/>
</dbReference>
<dbReference type="GO" id="GO:0008713">
    <property type="term" value="F:ADP-heptose-lipopolysaccharide heptosyltransferase activity"/>
    <property type="evidence" value="ECO:0007669"/>
    <property type="project" value="TreeGrafter"/>
</dbReference>
<keyword evidence="2" id="KW-0808">Transferase</keyword>
<protein>
    <recommendedName>
        <fullName evidence="4">Glycosyltransferase family 9 protein</fullName>
    </recommendedName>
</protein>
<dbReference type="AlphaFoldDB" id="A0A0F9HNW5"/>
<dbReference type="GO" id="GO:0005829">
    <property type="term" value="C:cytosol"/>
    <property type="evidence" value="ECO:0007669"/>
    <property type="project" value="TreeGrafter"/>
</dbReference>
<name>A0A0F9HNW5_9ZZZZ</name>
<dbReference type="SUPFAM" id="SSF53756">
    <property type="entry name" value="UDP-Glycosyltransferase/glycogen phosphorylase"/>
    <property type="match status" value="1"/>
</dbReference>
<accession>A0A0F9HNW5</accession>
<dbReference type="Gene3D" id="3.40.50.2000">
    <property type="entry name" value="Glycogen Phosphorylase B"/>
    <property type="match status" value="1"/>
</dbReference>
<organism evidence="3">
    <name type="scientific">marine sediment metagenome</name>
    <dbReference type="NCBI Taxonomy" id="412755"/>
    <lineage>
        <taxon>unclassified sequences</taxon>
        <taxon>metagenomes</taxon>
        <taxon>ecological metagenomes</taxon>
    </lineage>
</organism>
<dbReference type="InterPro" id="IPR002201">
    <property type="entry name" value="Glyco_trans_9"/>
</dbReference>
<dbReference type="EMBL" id="LAZR01014583">
    <property type="protein sequence ID" value="KKM16862.1"/>
    <property type="molecule type" value="Genomic_DNA"/>
</dbReference>
<sequence>MKYILKNYQSPGDIVMLTAAVRDLKLSHPDIEVDVDTACSELWENNPYLTKGIDGEVIKADYPLVHDSNEGQHHFIHGFRQFLENKLNVRIKPTKFKGDIHISGEEKSWISQVEEMGIKQKFWILNAGGKYDFTAKWWNPKSFQDVIWRFRNEITFVQVGQADHWHPKLEGVVNLIGKTDLRQLIRLIYHSVGILTGVSLAMHLAAAIESPHTPNRPCVVIAGGREPVQWEAYPHHRFLAVNGAMKCCDNGGCWKSRCQLVGDGDKKDEKDTCLNPVTLTKDLRIAKCMDMIKSEDVIRAIEQYYTGGVLKYDKANVIKVKTRRRKRRAG</sequence>
<evidence type="ECO:0008006" key="4">
    <source>
        <dbReference type="Google" id="ProtNLM"/>
    </source>
</evidence>
<dbReference type="PANTHER" id="PTHR30160">
    <property type="entry name" value="TETRAACYLDISACCHARIDE 4'-KINASE-RELATED"/>
    <property type="match status" value="1"/>
</dbReference>
<dbReference type="GO" id="GO:0009244">
    <property type="term" value="P:lipopolysaccharide core region biosynthetic process"/>
    <property type="evidence" value="ECO:0007669"/>
    <property type="project" value="TreeGrafter"/>
</dbReference>
<reference evidence="3" key="1">
    <citation type="journal article" date="2015" name="Nature">
        <title>Complex archaea that bridge the gap between prokaryotes and eukaryotes.</title>
        <authorList>
            <person name="Spang A."/>
            <person name="Saw J.H."/>
            <person name="Jorgensen S.L."/>
            <person name="Zaremba-Niedzwiedzka K."/>
            <person name="Martijn J."/>
            <person name="Lind A.E."/>
            <person name="van Eijk R."/>
            <person name="Schleper C."/>
            <person name="Guy L."/>
            <person name="Ettema T.J."/>
        </authorList>
    </citation>
    <scope>NUCLEOTIDE SEQUENCE</scope>
</reference>
<evidence type="ECO:0000313" key="3">
    <source>
        <dbReference type="EMBL" id="KKM16862.1"/>
    </source>
</evidence>
<gene>
    <name evidence="3" type="ORF">LCGC14_1681540</name>
</gene>
<evidence type="ECO:0000256" key="2">
    <source>
        <dbReference type="ARBA" id="ARBA00022679"/>
    </source>
</evidence>
<dbReference type="InterPro" id="IPR051199">
    <property type="entry name" value="LPS_LOS_Heptosyltrfase"/>
</dbReference>
<evidence type="ECO:0000256" key="1">
    <source>
        <dbReference type="ARBA" id="ARBA00022676"/>
    </source>
</evidence>
<comment type="caution">
    <text evidence="3">The sequence shown here is derived from an EMBL/GenBank/DDBJ whole genome shotgun (WGS) entry which is preliminary data.</text>
</comment>
<proteinExistence type="predicted"/>
<keyword evidence="1" id="KW-0328">Glycosyltransferase</keyword>
<dbReference type="PANTHER" id="PTHR30160:SF1">
    <property type="entry name" value="LIPOPOLYSACCHARIDE 1,2-N-ACETYLGLUCOSAMINETRANSFERASE-RELATED"/>
    <property type="match status" value="1"/>
</dbReference>